<dbReference type="CDD" id="cd16329">
    <property type="entry name" value="LolA_like"/>
    <property type="match status" value="1"/>
</dbReference>
<gene>
    <name evidence="3" type="ORF">LCGC14_1806780</name>
</gene>
<comment type="caution">
    <text evidence="3">The sequence shown here is derived from an EMBL/GenBank/DDBJ whole genome shotgun (WGS) entry which is preliminary data.</text>
</comment>
<dbReference type="Pfam" id="PF17131">
    <property type="entry name" value="LolA_like"/>
    <property type="match status" value="1"/>
</dbReference>
<protein>
    <recommendedName>
        <fullName evidence="2">Uncharacterized protein TP-0789 domain-containing protein</fullName>
    </recommendedName>
</protein>
<dbReference type="EMBL" id="LAZR01017490">
    <property type="protein sequence ID" value="KKM00205.1"/>
    <property type="molecule type" value="Genomic_DNA"/>
</dbReference>
<feature type="non-terminal residue" evidence="3">
    <location>
        <position position="1"/>
    </location>
</feature>
<sequence length="211" mass="23620">GREDDRWIFIPAVDLIRRIAAEDKYSSFVGSDFSHEDVSGRNVAEDIHTLLGEEKLGDREVFVIESVPRQAAAYTKRVSWIDKKNFSYGMHKAYEDTEDGSDNKAVLTLELTGNFVIMTDRNVDGKVYWTSDNNYNKPANHRDDGFNCLTYQGSVKFHKTQVDTIESNSEAGISNDDVFLAGDEDGTQAGNANSSADPTDDTDTFIVPWED</sequence>
<organism evidence="3">
    <name type="scientific">marine sediment metagenome</name>
    <dbReference type="NCBI Taxonomy" id="412755"/>
    <lineage>
        <taxon>unclassified sequences</taxon>
        <taxon>metagenomes</taxon>
        <taxon>ecological metagenomes</taxon>
    </lineage>
</organism>
<name>A0A0F9GMT6_9ZZZZ</name>
<proteinExistence type="predicted"/>
<evidence type="ECO:0000259" key="2">
    <source>
        <dbReference type="Pfam" id="PF17131"/>
    </source>
</evidence>
<dbReference type="AlphaFoldDB" id="A0A0F9GMT6"/>
<evidence type="ECO:0000313" key="3">
    <source>
        <dbReference type="EMBL" id="KKM00205.1"/>
    </source>
</evidence>
<dbReference type="InterPro" id="IPR033399">
    <property type="entry name" value="TP_0789-like"/>
</dbReference>
<accession>A0A0F9GMT6</accession>
<dbReference type="Gene3D" id="2.50.20.10">
    <property type="entry name" value="Lipoprotein localisation LolA/LolB/LppX"/>
    <property type="match status" value="1"/>
</dbReference>
<feature type="domain" description="Uncharacterized protein TP-0789" evidence="2">
    <location>
        <begin position="2"/>
        <end position="89"/>
    </location>
</feature>
<reference evidence="3" key="1">
    <citation type="journal article" date="2015" name="Nature">
        <title>Complex archaea that bridge the gap between prokaryotes and eukaryotes.</title>
        <authorList>
            <person name="Spang A."/>
            <person name="Saw J.H."/>
            <person name="Jorgensen S.L."/>
            <person name="Zaremba-Niedzwiedzka K."/>
            <person name="Martijn J."/>
            <person name="Lind A.E."/>
            <person name="van Eijk R."/>
            <person name="Schleper C."/>
            <person name="Guy L."/>
            <person name="Ettema T.J."/>
        </authorList>
    </citation>
    <scope>NUCLEOTIDE SEQUENCE</scope>
</reference>
<feature type="compositionally biased region" description="Polar residues" evidence="1">
    <location>
        <begin position="188"/>
        <end position="197"/>
    </location>
</feature>
<evidence type="ECO:0000256" key="1">
    <source>
        <dbReference type="SAM" id="MobiDB-lite"/>
    </source>
</evidence>
<feature type="region of interest" description="Disordered" evidence="1">
    <location>
        <begin position="176"/>
        <end position="211"/>
    </location>
</feature>
<feature type="compositionally biased region" description="Acidic residues" evidence="1">
    <location>
        <begin position="198"/>
        <end position="211"/>
    </location>
</feature>